<protein>
    <recommendedName>
        <fullName evidence="6">Molybdopterin molybdenumtransferase</fullName>
        <ecNumber evidence="6">2.10.1.1</ecNumber>
    </recommendedName>
</protein>
<dbReference type="PANTHER" id="PTHR10192:SF5">
    <property type="entry name" value="GEPHYRIN"/>
    <property type="match status" value="1"/>
</dbReference>
<evidence type="ECO:0000256" key="6">
    <source>
        <dbReference type="RuleBase" id="RU365090"/>
    </source>
</evidence>
<comment type="function">
    <text evidence="1 6">Catalyzes the insertion of molybdate into adenylated molybdopterin with the concomitant release of AMP.</text>
</comment>
<keyword evidence="4 6" id="KW-0501">Molybdenum cofactor biosynthesis</keyword>
<dbReference type="Pfam" id="PF03454">
    <property type="entry name" value="MoeA_C"/>
    <property type="match status" value="1"/>
</dbReference>
<evidence type="ECO:0000313" key="8">
    <source>
        <dbReference type="EMBL" id="GAA3949471.1"/>
    </source>
</evidence>
<dbReference type="EMBL" id="BAABBO010000001">
    <property type="protein sequence ID" value="GAA3949471.1"/>
    <property type="molecule type" value="Genomic_DNA"/>
</dbReference>
<dbReference type="NCBIfam" id="TIGR00177">
    <property type="entry name" value="molyb_syn"/>
    <property type="match status" value="1"/>
</dbReference>
<comment type="cofactor">
    <cofactor evidence="6">
        <name>Mg(2+)</name>
        <dbReference type="ChEBI" id="CHEBI:18420"/>
    </cofactor>
</comment>
<dbReference type="EC" id="2.10.1.1" evidence="6"/>
<reference evidence="9" key="1">
    <citation type="journal article" date="2019" name="Int. J. Syst. Evol. Microbiol.">
        <title>The Global Catalogue of Microorganisms (GCM) 10K type strain sequencing project: providing services to taxonomists for standard genome sequencing and annotation.</title>
        <authorList>
            <consortium name="The Broad Institute Genomics Platform"/>
            <consortium name="The Broad Institute Genome Sequencing Center for Infectious Disease"/>
            <person name="Wu L."/>
            <person name="Ma J."/>
        </authorList>
    </citation>
    <scope>NUCLEOTIDE SEQUENCE [LARGE SCALE GENOMIC DNA]</scope>
    <source>
        <strain evidence="9">JCM 17555</strain>
    </source>
</reference>
<evidence type="ECO:0000259" key="7">
    <source>
        <dbReference type="SMART" id="SM00852"/>
    </source>
</evidence>
<dbReference type="SUPFAM" id="SSF63882">
    <property type="entry name" value="MoeA N-terminal region -like"/>
    <property type="match status" value="1"/>
</dbReference>
<dbReference type="SUPFAM" id="SSF53218">
    <property type="entry name" value="Molybdenum cofactor biosynthesis proteins"/>
    <property type="match status" value="1"/>
</dbReference>
<dbReference type="CDD" id="cd00887">
    <property type="entry name" value="MoeA"/>
    <property type="match status" value="1"/>
</dbReference>
<dbReference type="InterPro" id="IPR036135">
    <property type="entry name" value="MoeA_linker/N_sf"/>
</dbReference>
<evidence type="ECO:0000256" key="3">
    <source>
        <dbReference type="ARBA" id="ARBA00010763"/>
    </source>
</evidence>
<dbReference type="Pfam" id="PF03453">
    <property type="entry name" value="MoeA_N"/>
    <property type="match status" value="1"/>
</dbReference>
<comment type="caution">
    <text evidence="8">The sequence shown here is derived from an EMBL/GenBank/DDBJ whole genome shotgun (WGS) entry which is preliminary data.</text>
</comment>
<dbReference type="PROSITE" id="PS01079">
    <property type="entry name" value="MOCF_BIOSYNTHESIS_2"/>
    <property type="match status" value="1"/>
</dbReference>
<organism evidence="8 9">
    <name type="scientific">Allohahella marinimesophila</name>
    <dbReference type="NCBI Taxonomy" id="1054972"/>
    <lineage>
        <taxon>Bacteria</taxon>
        <taxon>Pseudomonadati</taxon>
        <taxon>Pseudomonadota</taxon>
        <taxon>Gammaproteobacteria</taxon>
        <taxon>Oceanospirillales</taxon>
        <taxon>Hahellaceae</taxon>
        <taxon>Allohahella</taxon>
    </lineage>
</organism>
<name>A0ABP7NMI7_9GAMM</name>
<sequence length="408" mass="43736">MIEIVATHAVVPVQQTVPLLEARGRVLASSVHSAIDVPPFDNSAVDGYALRSADSRLASLTVVGRIAAGDPAPDEPLEAGTAIRLFTGAPLPPGADCVVMQEDVDLDGSDLVPARVKSGTLLPGSNVRPKAQDIASGNTVLEAGQLLQPRHLGLLASIGQHSVPVFERLKVGLLSTGDELVEPGWPLQPGQIYNSNRYLLTSWLQSIGCNVIDYGIIADTPEASISCLERASREADLVISTGGMSVGEEDHIKAAVEQLGELGFWKIRMKPGKPLAFGLLGKHRKIPFLGIPGNPGAAFVSSLVFARPLISWLQGRGVSESSPDRRLQMLRPRAERLPAAFTRDKPSIRRDFLRARIENGRIAPFDNQSSGMLMSACWAEGLAVVPEYDSVAEGQLLDFYRLGSFDDS</sequence>
<evidence type="ECO:0000256" key="1">
    <source>
        <dbReference type="ARBA" id="ARBA00002901"/>
    </source>
</evidence>
<comment type="similarity">
    <text evidence="3 6">Belongs to the MoeA family.</text>
</comment>
<dbReference type="InterPro" id="IPR036688">
    <property type="entry name" value="MoeA_C_domain_IV_sf"/>
</dbReference>
<dbReference type="SUPFAM" id="SSF63867">
    <property type="entry name" value="MoeA C-terminal domain-like"/>
    <property type="match status" value="1"/>
</dbReference>
<dbReference type="InterPro" id="IPR001453">
    <property type="entry name" value="MoaB/Mog_dom"/>
</dbReference>
<dbReference type="Gene3D" id="3.40.980.10">
    <property type="entry name" value="MoaB/Mog-like domain"/>
    <property type="match status" value="1"/>
</dbReference>
<keyword evidence="9" id="KW-1185">Reference proteome</keyword>
<gene>
    <name evidence="8" type="ORF">GCM10022278_05810</name>
</gene>
<comment type="catalytic activity">
    <reaction evidence="5">
        <text>adenylyl-molybdopterin + molybdate = Mo-molybdopterin + AMP + H(+)</text>
        <dbReference type="Rhea" id="RHEA:35047"/>
        <dbReference type="ChEBI" id="CHEBI:15378"/>
        <dbReference type="ChEBI" id="CHEBI:36264"/>
        <dbReference type="ChEBI" id="CHEBI:62727"/>
        <dbReference type="ChEBI" id="CHEBI:71302"/>
        <dbReference type="ChEBI" id="CHEBI:456215"/>
        <dbReference type="EC" id="2.10.1.1"/>
    </reaction>
</comment>
<keyword evidence="6" id="KW-0808">Transferase</keyword>
<evidence type="ECO:0000313" key="9">
    <source>
        <dbReference type="Proteomes" id="UP001501337"/>
    </source>
</evidence>
<comment type="pathway">
    <text evidence="2 6">Cofactor biosynthesis; molybdopterin biosynthesis.</text>
</comment>
<accession>A0ABP7NMI7</accession>
<keyword evidence="6" id="KW-0500">Molybdenum</keyword>
<dbReference type="Gene3D" id="3.90.105.10">
    <property type="entry name" value="Molybdopterin biosynthesis moea protein, domain 2"/>
    <property type="match status" value="1"/>
</dbReference>
<dbReference type="SMART" id="SM00852">
    <property type="entry name" value="MoCF_biosynth"/>
    <property type="match status" value="1"/>
</dbReference>
<keyword evidence="6" id="KW-0460">Magnesium</keyword>
<dbReference type="PANTHER" id="PTHR10192">
    <property type="entry name" value="MOLYBDOPTERIN BIOSYNTHESIS PROTEIN"/>
    <property type="match status" value="1"/>
</dbReference>
<dbReference type="InterPro" id="IPR036425">
    <property type="entry name" value="MoaB/Mog-like_dom_sf"/>
</dbReference>
<feature type="domain" description="MoaB/Mog" evidence="7">
    <location>
        <begin position="172"/>
        <end position="312"/>
    </location>
</feature>
<evidence type="ECO:0000256" key="5">
    <source>
        <dbReference type="ARBA" id="ARBA00047317"/>
    </source>
</evidence>
<dbReference type="InterPro" id="IPR005110">
    <property type="entry name" value="MoeA_linker/N"/>
</dbReference>
<evidence type="ECO:0000256" key="4">
    <source>
        <dbReference type="ARBA" id="ARBA00023150"/>
    </source>
</evidence>
<dbReference type="Proteomes" id="UP001501337">
    <property type="component" value="Unassembled WGS sequence"/>
</dbReference>
<evidence type="ECO:0000256" key="2">
    <source>
        <dbReference type="ARBA" id="ARBA00005046"/>
    </source>
</evidence>
<dbReference type="InterPro" id="IPR005111">
    <property type="entry name" value="MoeA_C_domain_IV"/>
</dbReference>
<dbReference type="NCBIfam" id="NF045515">
    <property type="entry name" value="Glp_gephyrin"/>
    <property type="match status" value="1"/>
</dbReference>
<dbReference type="Gene3D" id="2.40.340.10">
    <property type="entry name" value="MoeA, C-terminal, domain IV"/>
    <property type="match status" value="1"/>
</dbReference>
<dbReference type="InterPro" id="IPR038987">
    <property type="entry name" value="MoeA-like"/>
</dbReference>
<keyword evidence="6" id="KW-0479">Metal-binding</keyword>
<dbReference type="InterPro" id="IPR008284">
    <property type="entry name" value="MoCF_biosynth_CS"/>
</dbReference>
<dbReference type="Gene3D" id="2.170.190.11">
    <property type="entry name" value="Molybdopterin biosynthesis moea protein, domain 3"/>
    <property type="match status" value="1"/>
</dbReference>
<proteinExistence type="inferred from homology"/>
<dbReference type="Pfam" id="PF00994">
    <property type="entry name" value="MoCF_biosynth"/>
    <property type="match status" value="1"/>
</dbReference>